<feature type="transmembrane region" description="Helical" evidence="7">
    <location>
        <begin position="12"/>
        <end position="38"/>
    </location>
</feature>
<gene>
    <name evidence="10" type="ORF">CYJ40_01930</name>
</gene>
<evidence type="ECO:0000259" key="8">
    <source>
        <dbReference type="Pfam" id="PF02687"/>
    </source>
</evidence>
<feature type="domain" description="ABC3 transporter permease C-terminal" evidence="8">
    <location>
        <begin position="256"/>
        <end position="376"/>
    </location>
</feature>
<proteinExistence type="inferred from homology"/>
<feature type="transmembrane region" description="Helical" evidence="7">
    <location>
        <begin position="427"/>
        <end position="449"/>
    </location>
</feature>
<dbReference type="GO" id="GO:0005886">
    <property type="term" value="C:plasma membrane"/>
    <property type="evidence" value="ECO:0007669"/>
    <property type="project" value="UniProtKB-SubCell"/>
</dbReference>
<evidence type="ECO:0000256" key="6">
    <source>
        <dbReference type="ARBA" id="ARBA00038076"/>
    </source>
</evidence>
<feature type="transmembrane region" description="Helical" evidence="7">
    <location>
        <begin position="394"/>
        <end position="415"/>
    </location>
</feature>
<comment type="caution">
    <text evidence="10">The sequence shown here is derived from an EMBL/GenBank/DDBJ whole genome shotgun (WGS) entry which is preliminary data.</text>
</comment>
<dbReference type="AlphaFoldDB" id="A0A2I1II95"/>
<evidence type="ECO:0000256" key="7">
    <source>
        <dbReference type="SAM" id="Phobius"/>
    </source>
</evidence>
<evidence type="ECO:0000256" key="4">
    <source>
        <dbReference type="ARBA" id="ARBA00022989"/>
    </source>
</evidence>
<feature type="domain" description="MacB-like periplasmic core" evidence="9">
    <location>
        <begin position="16"/>
        <end position="167"/>
    </location>
</feature>
<evidence type="ECO:0000256" key="1">
    <source>
        <dbReference type="ARBA" id="ARBA00004651"/>
    </source>
</evidence>
<dbReference type="Pfam" id="PF12704">
    <property type="entry name" value="MacB_PCD"/>
    <property type="match status" value="1"/>
</dbReference>
<evidence type="ECO:0000256" key="2">
    <source>
        <dbReference type="ARBA" id="ARBA00022475"/>
    </source>
</evidence>
<sequence length="839" mass="87292">MIVKANLRSGGARLIAAALTIIVSVAFVVAVTGVLASFNKTIRGEFSAQYSGADLVVTNDYDPLEESTEKKINSIKGVKETQRIESTFARLPSGGFTEVSVWPKNSHIEVTTGKAPTKADQILFDTSVAKQENKEVGDQVELSVPSFEGRQDTKRTYTITGIGPMPSAALQVTNDGIADLDPGFNYLRVFTDKSADTSKVQSAISDTLAGSEEVVSNTYGAKLAGDYKVATEDQLIEERMNDVTGDSATVVTFIGAFIAVALFVAVLVISNTFQVLVASRTRSLALLRAVGATRSQLRNATLAEGAVLGLVSSVIGVFVGWGAAMLLPIALRAYVQANFQTAPLPVLAVVLGLAVGITVTVAASFVPALKATRVSPIDALAPADIPAPDSRFPWIRLVLGTVLTALGAAATVVGANAGDMTLTLPGAFMAFCGVLLLSRVFVPPLVELIGRVGEKIFRSPTLGLVARNVKLAPRRTASTTAALLIGVTLVATIFMGAQTTRTTIDTTLSEDAPIDLAAQSGSDKTVNTLKNSEIVKDLVTLPGTQAEASEPLGQDDDPESTHTQLVGVEKQKYSVPRSTKLLPPPGVVYIKSGPNTEDIAGKKVTFTAGQAGEAGKAGKAGDAGQKTVKLTVKIHNAVPADTALANADDIAALGLTKADGQTWVRLADDASISQITKLKADLEKTGVFSDADGSLQRASYAQIISIMMGIVLGLLGASIIISIVGVGNTLSLATIERKRETALLRTLGLSRWAAARMVAGEAMLMAIVSLIVGTGLGVLFGWAGVRSLLTAEGITVAPDVPWTMFAALAAVTAFAALAASLFPAIAASRTQPAQGVAQR</sequence>
<keyword evidence="4 7" id="KW-1133">Transmembrane helix</keyword>
<comment type="similarity">
    <text evidence="6">Belongs to the ABC-4 integral membrane protein family.</text>
</comment>
<organism evidence="10 11">
    <name type="scientific">Brevibacterium ravenspurgense</name>
    <dbReference type="NCBI Taxonomy" id="479117"/>
    <lineage>
        <taxon>Bacteria</taxon>
        <taxon>Bacillati</taxon>
        <taxon>Actinomycetota</taxon>
        <taxon>Actinomycetes</taxon>
        <taxon>Micrococcales</taxon>
        <taxon>Brevibacteriaceae</taxon>
        <taxon>Brevibacterium</taxon>
    </lineage>
</organism>
<dbReference type="EMBL" id="PKGO01000002">
    <property type="protein sequence ID" value="PKY70841.1"/>
    <property type="molecule type" value="Genomic_DNA"/>
</dbReference>
<dbReference type="InterPro" id="IPR050250">
    <property type="entry name" value="Macrolide_Exporter_MacB"/>
</dbReference>
<keyword evidence="5 7" id="KW-0472">Membrane</keyword>
<feature type="transmembrane region" description="Helical" evidence="7">
    <location>
        <begin position="250"/>
        <end position="279"/>
    </location>
</feature>
<feature type="domain" description="ABC3 transporter permease C-terminal" evidence="8">
    <location>
        <begin position="715"/>
        <end position="832"/>
    </location>
</feature>
<dbReference type="RefSeq" id="WP_101671888.1">
    <property type="nucleotide sequence ID" value="NZ_PKGO01000002.1"/>
</dbReference>
<evidence type="ECO:0000313" key="10">
    <source>
        <dbReference type="EMBL" id="PKY70841.1"/>
    </source>
</evidence>
<feature type="transmembrane region" description="Helical" evidence="7">
    <location>
        <begin position="344"/>
        <end position="366"/>
    </location>
</feature>
<evidence type="ECO:0000259" key="9">
    <source>
        <dbReference type="Pfam" id="PF12704"/>
    </source>
</evidence>
<accession>A0A2I1II95</accession>
<dbReference type="PANTHER" id="PTHR30572">
    <property type="entry name" value="MEMBRANE COMPONENT OF TRANSPORTER-RELATED"/>
    <property type="match status" value="1"/>
</dbReference>
<keyword evidence="3 7" id="KW-0812">Transmembrane</keyword>
<comment type="subcellular location">
    <subcellularLocation>
        <location evidence="1">Cell membrane</location>
        <topology evidence="1">Multi-pass membrane protein</topology>
    </subcellularLocation>
</comment>
<dbReference type="PANTHER" id="PTHR30572:SF4">
    <property type="entry name" value="ABC TRANSPORTER PERMEASE YTRF"/>
    <property type="match status" value="1"/>
</dbReference>
<evidence type="ECO:0000256" key="3">
    <source>
        <dbReference type="ARBA" id="ARBA00022692"/>
    </source>
</evidence>
<feature type="transmembrane region" description="Helical" evidence="7">
    <location>
        <begin position="477"/>
        <end position="497"/>
    </location>
</feature>
<feature type="transmembrane region" description="Helical" evidence="7">
    <location>
        <begin position="754"/>
        <end position="782"/>
    </location>
</feature>
<dbReference type="Proteomes" id="UP000242755">
    <property type="component" value="Unassembled WGS sequence"/>
</dbReference>
<dbReference type="Pfam" id="PF02687">
    <property type="entry name" value="FtsX"/>
    <property type="match status" value="2"/>
</dbReference>
<evidence type="ECO:0000313" key="11">
    <source>
        <dbReference type="Proteomes" id="UP000242755"/>
    </source>
</evidence>
<dbReference type="InterPro" id="IPR003838">
    <property type="entry name" value="ABC3_permease_C"/>
</dbReference>
<feature type="transmembrane region" description="Helical" evidence="7">
    <location>
        <begin position="300"/>
        <end position="324"/>
    </location>
</feature>
<feature type="transmembrane region" description="Helical" evidence="7">
    <location>
        <begin position="706"/>
        <end position="733"/>
    </location>
</feature>
<keyword evidence="2" id="KW-1003">Cell membrane</keyword>
<feature type="transmembrane region" description="Helical" evidence="7">
    <location>
        <begin position="802"/>
        <end position="822"/>
    </location>
</feature>
<evidence type="ECO:0000256" key="5">
    <source>
        <dbReference type="ARBA" id="ARBA00023136"/>
    </source>
</evidence>
<dbReference type="GO" id="GO:0022857">
    <property type="term" value="F:transmembrane transporter activity"/>
    <property type="evidence" value="ECO:0007669"/>
    <property type="project" value="TreeGrafter"/>
</dbReference>
<reference evidence="10 11" key="1">
    <citation type="submission" date="2017-12" db="EMBL/GenBank/DDBJ databases">
        <title>Phylogenetic diversity of female urinary microbiome.</title>
        <authorList>
            <person name="Thomas-White K."/>
            <person name="Wolfe A.J."/>
        </authorList>
    </citation>
    <scope>NUCLEOTIDE SEQUENCE [LARGE SCALE GENOMIC DNA]</scope>
    <source>
        <strain evidence="10 11">UMB0426</strain>
    </source>
</reference>
<dbReference type="InterPro" id="IPR025857">
    <property type="entry name" value="MacB_PCD"/>
</dbReference>
<name>A0A2I1II95_9MICO</name>
<dbReference type="STRING" id="1176165.GCA_001584405_00331"/>
<protein>
    <submittedName>
        <fullName evidence="10">ABC transporter permease</fullName>
    </submittedName>
</protein>